<name>A6IUR5_RAT</name>
<evidence type="ECO:0000313" key="2">
    <source>
        <dbReference type="Proteomes" id="UP000234681"/>
    </source>
</evidence>
<proteinExistence type="predicted"/>
<evidence type="ECO:0000313" key="1">
    <source>
        <dbReference type="EMBL" id="EDL81316.1"/>
    </source>
</evidence>
<gene>
    <name evidence="1" type="ORF">rCG_31228</name>
</gene>
<reference evidence="2" key="1">
    <citation type="submission" date="2005-09" db="EMBL/GenBank/DDBJ databases">
        <authorList>
            <person name="Mural R.J."/>
            <person name="Li P.W."/>
            <person name="Adams M.D."/>
            <person name="Amanatides P.G."/>
            <person name="Baden-Tillson H."/>
            <person name="Barnstead M."/>
            <person name="Chin S.H."/>
            <person name="Dew I."/>
            <person name="Evans C.A."/>
            <person name="Ferriera S."/>
            <person name="Flanigan M."/>
            <person name="Fosler C."/>
            <person name="Glodek A."/>
            <person name="Gu Z."/>
            <person name="Holt R.A."/>
            <person name="Jennings D."/>
            <person name="Kraft C.L."/>
            <person name="Lu F."/>
            <person name="Nguyen T."/>
            <person name="Nusskern D.R."/>
            <person name="Pfannkoch C.M."/>
            <person name="Sitter C."/>
            <person name="Sutton G.G."/>
            <person name="Venter J.C."/>
            <person name="Wang Z."/>
            <person name="Woodage T."/>
            <person name="Zheng X.H."/>
            <person name="Zhong F."/>
        </authorList>
    </citation>
    <scope>NUCLEOTIDE SEQUENCE [LARGE SCALE GENOMIC DNA]</scope>
    <source>
        <strain>BN</strain>
        <strain evidence="2">Sprague-Dawley</strain>
    </source>
</reference>
<organism evidence="1 2">
    <name type="scientific">Rattus norvegicus</name>
    <name type="common">Rat</name>
    <dbReference type="NCBI Taxonomy" id="10116"/>
    <lineage>
        <taxon>Eukaryota</taxon>
        <taxon>Metazoa</taxon>
        <taxon>Chordata</taxon>
        <taxon>Craniata</taxon>
        <taxon>Vertebrata</taxon>
        <taxon>Euteleostomi</taxon>
        <taxon>Mammalia</taxon>
        <taxon>Eutheria</taxon>
        <taxon>Euarchontoglires</taxon>
        <taxon>Glires</taxon>
        <taxon>Rodentia</taxon>
        <taxon>Myomorpha</taxon>
        <taxon>Muroidea</taxon>
        <taxon>Muridae</taxon>
        <taxon>Murinae</taxon>
        <taxon>Rattus</taxon>
    </lineage>
</organism>
<sequence>MEGLMETSPCRDLGIILRPCQPQMGICLPDSGLRLVHRPGLECQWQPGVFSISRGLYRAGQNIQSLLAITTGTQDHERELSSCVRLSKLGRDCCLVTFCALQIGRSDLWSLYPPHLIPVGLG</sequence>
<accession>A6IUR5</accession>
<dbReference type="AlphaFoldDB" id="A6IUR5"/>
<dbReference type="Proteomes" id="UP000234681">
    <property type="component" value="Chromosome 5"/>
</dbReference>
<protein>
    <submittedName>
        <fullName evidence="1">RCG31228</fullName>
    </submittedName>
</protein>
<dbReference type="EMBL" id="CH473968">
    <property type="protein sequence ID" value="EDL81316.1"/>
    <property type="molecule type" value="Genomic_DNA"/>
</dbReference>